<feature type="compositionally biased region" description="Polar residues" evidence="9">
    <location>
        <begin position="426"/>
        <end position="442"/>
    </location>
</feature>
<feature type="domain" description="C2H2-type" evidence="10">
    <location>
        <begin position="189"/>
        <end position="216"/>
    </location>
</feature>
<evidence type="ECO:0000256" key="5">
    <source>
        <dbReference type="ARBA" id="ARBA00022833"/>
    </source>
</evidence>
<dbReference type="SUPFAM" id="SSF57716">
    <property type="entry name" value="Glucocorticoid receptor-like (DNA-binding domain)"/>
    <property type="match status" value="1"/>
</dbReference>
<evidence type="ECO:0000256" key="2">
    <source>
        <dbReference type="ARBA" id="ARBA00022723"/>
    </source>
</evidence>
<dbReference type="KEGG" id="foc:113207996"/>
<keyword evidence="7" id="KW-0539">Nucleus</keyword>
<dbReference type="PROSITE" id="PS00028">
    <property type="entry name" value="ZINC_FINGER_C2H2_1"/>
    <property type="match status" value="6"/>
</dbReference>
<feature type="region of interest" description="Disordered" evidence="9">
    <location>
        <begin position="422"/>
        <end position="445"/>
    </location>
</feature>
<keyword evidence="3" id="KW-0677">Repeat</keyword>
<organism evidence="11 12">
    <name type="scientific">Frankliniella occidentalis</name>
    <name type="common">Western flower thrips</name>
    <name type="synonym">Euthrips occidentalis</name>
    <dbReference type="NCBI Taxonomy" id="133901"/>
    <lineage>
        <taxon>Eukaryota</taxon>
        <taxon>Metazoa</taxon>
        <taxon>Ecdysozoa</taxon>
        <taxon>Arthropoda</taxon>
        <taxon>Hexapoda</taxon>
        <taxon>Insecta</taxon>
        <taxon>Pterygota</taxon>
        <taxon>Neoptera</taxon>
        <taxon>Paraneoptera</taxon>
        <taxon>Thysanoptera</taxon>
        <taxon>Terebrantia</taxon>
        <taxon>Thripoidea</taxon>
        <taxon>Thripidae</taxon>
        <taxon>Frankliniella</taxon>
    </lineage>
</organism>
<dbReference type="Gene3D" id="3.30.160.60">
    <property type="entry name" value="Classic Zinc Finger"/>
    <property type="match status" value="3"/>
</dbReference>
<feature type="domain" description="C2H2-type" evidence="10">
    <location>
        <begin position="517"/>
        <end position="544"/>
    </location>
</feature>
<dbReference type="GO" id="GO:0003677">
    <property type="term" value="F:DNA binding"/>
    <property type="evidence" value="ECO:0007669"/>
    <property type="project" value="UniProtKB-KW"/>
</dbReference>
<dbReference type="PANTHER" id="PTHR16515:SF49">
    <property type="entry name" value="GASTRULA ZINC FINGER PROTEIN XLCGF49.1-LIKE-RELATED"/>
    <property type="match status" value="1"/>
</dbReference>
<dbReference type="GO" id="GO:0005634">
    <property type="term" value="C:nucleus"/>
    <property type="evidence" value="ECO:0007669"/>
    <property type="project" value="UniProtKB-SubCell"/>
</dbReference>
<keyword evidence="2" id="KW-0479">Metal-binding</keyword>
<evidence type="ECO:0000259" key="10">
    <source>
        <dbReference type="PROSITE" id="PS50157"/>
    </source>
</evidence>
<dbReference type="PANTHER" id="PTHR16515">
    <property type="entry name" value="PR DOMAIN ZINC FINGER PROTEIN"/>
    <property type="match status" value="1"/>
</dbReference>
<dbReference type="SMART" id="SM00355">
    <property type="entry name" value="ZnF_C2H2"/>
    <property type="match status" value="10"/>
</dbReference>
<evidence type="ECO:0000256" key="6">
    <source>
        <dbReference type="ARBA" id="ARBA00023125"/>
    </source>
</evidence>
<dbReference type="GO" id="GO:0010468">
    <property type="term" value="P:regulation of gene expression"/>
    <property type="evidence" value="ECO:0007669"/>
    <property type="project" value="TreeGrafter"/>
</dbReference>
<evidence type="ECO:0000313" key="11">
    <source>
        <dbReference type="Proteomes" id="UP000504606"/>
    </source>
</evidence>
<name>A0A9C6XSW5_FRAOC</name>
<dbReference type="OrthoDB" id="8922241at2759"/>
<keyword evidence="4 8" id="KW-0863">Zinc-finger</keyword>
<dbReference type="InterPro" id="IPR036236">
    <property type="entry name" value="Znf_C2H2_sf"/>
</dbReference>
<dbReference type="InterPro" id="IPR050331">
    <property type="entry name" value="Zinc_finger"/>
</dbReference>
<keyword evidence="11" id="KW-1185">Reference proteome</keyword>
<dbReference type="Pfam" id="PF00096">
    <property type="entry name" value="zf-C2H2"/>
    <property type="match status" value="2"/>
</dbReference>
<dbReference type="GeneID" id="113207996"/>
<dbReference type="InterPro" id="IPR013087">
    <property type="entry name" value="Znf_C2H2_type"/>
</dbReference>
<evidence type="ECO:0000256" key="3">
    <source>
        <dbReference type="ARBA" id="ARBA00022737"/>
    </source>
</evidence>
<proteinExistence type="predicted"/>
<evidence type="ECO:0000256" key="8">
    <source>
        <dbReference type="PROSITE-ProRule" id="PRU00042"/>
    </source>
</evidence>
<comment type="subcellular location">
    <subcellularLocation>
        <location evidence="1">Nucleus</location>
    </subcellularLocation>
</comment>
<evidence type="ECO:0000313" key="12">
    <source>
        <dbReference type="RefSeq" id="XP_052129855.1"/>
    </source>
</evidence>
<feature type="compositionally biased region" description="Basic and acidic residues" evidence="9">
    <location>
        <begin position="51"/>
        <end position="68"/>
    </location>
</feature>
<dbReference type="SUPFAM" id="SSF57667">
    <property type="entry name" value="beta-beta-alpha zinc fingers"/>
    <property type="match status" value="3"/>
</dbReference>
<evidence type="ECO:0000256" key="4">
    <source>
        <dbReference type="ARBA" id="ARBA00022771"/>
    </source>
</evidence>
<protein>
    <submittedName>
        <fullName evidence="12">Zinc finger protein 569</fullName>
    </submittedName>
</protein>
<feature type="region of interest" description="Disordered" evidence="9">
    <location>
        <begin position="49"/>
        <end position="71"/>
    </location>
</feature>
<evidence type="ECO:0000256" key="7">
    <source>
        <dbReference type="ARBA" id="ARBA00023242"/>
    </source>
</evidence>
<dbReference type="Proteomes" id="UP000504606">
    <property type="component" value="Unplaced"/>
</dbReference>
<keyword evidence="6" id="KW-0238">DNA-binding</keyword>
<evidence type="ECO:0000256" key="1">
    <source>
        <dbReference type="ARBA" id="ARBA00004123"/>
    </source>
</evidence>
<feature type="domain" description="C2H2-type" evidence="10">
    <location>
        <begin position="262"/>
        <end position="285"/>
    </location>
</feature>
<accession>A0A9C6XSW5</accession>
<reference evidence="12" key="1">
    <citation type="submission" date="2025-08" db="UniProtKB">
        <authorList>
            <consortium name="RefSeq"/>
        </authorList>
    </citation>
    <scope>IDENTIFICATION</scope>
    <source>
        <tissue evidence="12">Whole organism</tissue>
    </source>
</reference>
<gene>
    <name evidence="12" type="primary">LOC113207996</name>
</gene>
<feature type="domain" description="C2H2-type" evidence="10">
    <location>
        <begin position="347"/>
        <end position="370"/>
    </location>
</feature>
<keyword evidence="5" id="KW-0862">Zinc</keyword>
<dbReference type="PROSITE" id="PS50157">
    <property type="entry name" value="ZINC_FINGER_C2H2_2"/>
    <property type="match status" value="4"/>
</dbReference>
<dbReference type="RefSeq" id="XP_052129855.1">
    <property type="nucleotide sequence ID" value="XM_052273895.1"/>
</dbReference>
<dbReference type="GO" id="GO:0008270">
    <property type="term" value="F:zinc ion binding"/>
    <property type="evidence" value="ECO:0007669"/>
    <property type="project" value="UniProtKB-KW"/>
</dbReference>
<dbReference type="AlphaFoldDB" id="A0A9C6XSW5"/>
<sequence>MANCCSVYGCSTTIKSGAVNNHKLYRFPRDKTLKEKWRHLLNLKDVYPNNRENHISKGDPQNEGKLPKNPDTQEILEMPAFCEVILKKEIEEPDETAAAKKNCVEILEILANQESEDIYSELQLSEGKGTAAPENFRSLKYPSQEKLIRSVVVQSPAAKRRKINFKYFNEDDETTNLVCGEVLKPSTKLQCSQCNKEFSERLVLLMHMTLHYKSGKSICGKCGKMFSNPQSYKNHIRSPCNYELGVNTPTVDNVKHSASEHFICTLCGQVFGLLSEVYDHCRIFHVRGGTNVCITCKFVSKTTAHAEQHFKETHLKNSLICIQCKRLFHSMAEMWIHKEDLQHGLHLECPECCERFSSMSHLLAHIKSHTCISFFSCEFCQLIFTSIECVEAHILNHISAGDNKVVRCIFCKDGNSSKQSRHLQYHSHSYMSRKSPSLPSTSKEVKDIPSKLPVEIKTPHTYVSPSCHNNRNDLEVNAPQLQVKIEAPHSDKFTVSSAAACPSKTPQECNLDSDIELKCDDCDEVFTNERQMSSHLQIHQSRGDFSCIECGVQCNSFKALTAHYQEHVKLEESGDGNWTSDEEN</sequence>
<evidence type="ECO:0000256" key="9">
    <source>
        <dbReference type="SAM" id="MobiDB-lite"/>
    </source>
</evidence>